<reference evidence="1 2" key="1">
    <citation type="submission" date="2019-09" db="EMBL/GenBank/DDBJ databases">
        <title>Genomes of Cryomorphaceae.</title>
        <authorList>
            <person name="Bowman J.P."/>
        </authorList>
    </citation>
    <scope>NUCLEOTIDE SEQUENCE [LARGE SCALE GENOMIC DNA]</scope>
    <source>
        <strain evidence="1 2">KCTC 52047</strain>
    </source>
</reference>
<protein>
    <recommendedName>
        <fullName evidence="3">Lipoprotein</fullName>
    </recommendedName>
</protein>
<evidence type="ECO:0008006" key="3">
    <source>
        <dbReference type="Google" id="ProtNLM"/>
    </source>
</evidence>
<comment type="caution">
    <text evidence="1">The sequence shown here is derived from an EMBL/GenBank/DDBJ whole genome shotgun (WGS) entry which is preliminary data.</text>
</comment>
<sequence>MKPQNIIALLFIFSLSSCSSCSKEFDCKSYDNNNALHSVTVNPKLDALITFTNDSFNNNISLNLIKSEKSDAYEETCTVLSTSCGCERNLEIIMSNAKKTIEISNSINILEFSDKNKNPTGYQYRLKSTLSSGEKMLTPVGNEIEGTLNELLHPISINGKTYENSFIFRNRAQEYRDSTDILDSLCIQKGTGMIALWIGKDVWLREDLVE</sequence>
<dbReference type="EMBL" id="WACR01000012">
    <property type="protein sequence ID" value="KAB1062115.1"/>
    <property type="molecule type" value="Genomic_DNA"/>
</dbReference>
<evidence type="ECO:0000313" key="1">
    <source>
        <dbReference type="EMBL" id="KAB1062115.1"/>
    </source>
</evidence>
<organism evidence="1 2">
    <name type="scientific">Salibacter halophilus</name>
    <dbReference type="NCBI Taxonomy" id="1803916"/>
    <lineage>
        <taxon>Bacteria</taxon>
        <taxon>Pseudomonadati</taxon>
        <taxon>Bacteroidota</taxon>
        <taxon>Flavobacteriia</taxon>
        <taxon>Flavobacteriales</taxon>
        <taxon>Salibacteraceae</taxon>
        <taxon>Salibacter</taxon>
    </lineage>
</organism>
<dbReference type="AlphaFoldDB" id="A0A6N6M4D4"/>
<dbReference type="RefSeq" id="WP_151169806.1">
    <property type="nucleotide sequence ID" value="NZ_WACR01000012.1"/>
</dbReference>
<proteinExistence type="predicted"/>
<dbReference type="PROSITE" id="PS51257">
    <property type="entry name" value="PROKAR_LIPOPROTEIN"/>
    <property type="match status" value="1"/>
</dbReference>
<accession>A0A6N6M4D4</accession>
<keyword evidence="2" id="KW-1185">Reference proteome</keyword>
<name>A0A6N6M4D4_9FLAO</name>
<evidence type="ECO:0000313" key="2">
    <source>
        <dbReference type="Proteomes" id="UP000435357"/>
    </source>
</evidence>
<gene>
    <name evidence="1" type="ORF">F3059_12560</name>
</gene>
<dbReference type="Proteomes" id="UP000435357">
    <property type="component" value="Unassembled WGS sequence"/>
</dbReference>